<keyword evidence="5" id="KW-1185">Reference proteome</keyword>
<dbReference type="GO" id="GO:0006270">
    <property type="term" value="P:DNA replication initiation"/>
    <property type="evidence" value="ECO:0007669"/>
    <property type="project" value="InterPro"/>
</dbReference>
<accession>A0A3P1ZZT4</accession>
<evidence type="ECO:0000256" key="2">
    <source>
        <dbReference type="SAM" id="MobiDB-lite"/>
    </source>
</evidence>
<comment type="caution">
    <text evidence="4">The sequence shown here is derived from an EMBL/GenBank/DDBJ whole genome shotgun (WGS) entry which is preliminary data.</text>
</comment>
<dbReference type="Proteomes" id="UP000269923">
    <property type="component" value="Unassembled WGS sequence"/>
</dbReference>
<dbReference type="Pfam" id="PF01051">
    <property type="entry name" value="Rep3_N"/>
    <property type="match status" value="1"/>
</dbReference>
<dbReference type="GO" id="GO:0003887">
    <property type="term" value="F:DNA-directed DNA polymerase activity"/>
    <property type="evidence" value="ECO:0007669"/>
    <property type="project" value="InterPro"/>
</dbReference>
<feature type="domain" description="Initiator Rep protein WH1" evidence="3">
    <location>
        <begin position="7"/>
        <end position="157"/>
    </location>
</feature>
<evidence type="ECO:0000313" key="5">
    <source>
        <dbReference type="Proteomes" id="UP000269923"/>
    </source>
</evidence>
<gene>
    <name evidence="4" type="ORF">EII21_11160</name>
</gene>
<evidence type="ECO:0000259" key="3">
    <source>
        <dbReference type="Pfam" id="PF01051"/>
    </source>
</evidence>
<dbReference type="NCBIfam" id="NF038290">
    <property type="entry name" value="repM_Acin"/>
    <property type="match status" value="1"/>
</dbReference>
<evidence type="ECO:0000313" key="4">
    <source>
        <dbReference type="EMBL" id="RRD88652.1"/>
    </source>
</evidence>
<dbReference type="OrthoDB" id="8613117at2"/>
<protein>
    <submittedName>
        <fullName evidence="4">RepB family plasmid replication initiator protein</fullName>
    </submittedName>
</protein>
<dbReference type="EMBL" id="RQYC01000041">
    <property type="protein sequence ID" value="RRD88652.1"/>
    <property type="molecule type" value="Genomic_DNA"/>
</dbReference>
<dbReference type="InterPro" id="IPR000525">
    <property type="entry name" value="Initiator_Rep_WH1"/>
</dbReference>
<dbReference type="SUPFAM" id="SSF46785">
    <property type="entry name" value="Winged helix' DNA-binding domain"/>
    <property type="match status" value="2"/>
</dbReference>
<dbReference type="Pfam" id="PF21205">
    <property type="entry name" value="Rep3_C"/>
    <property type="match status" value="1"/>
</dbReference>
<sequence>MAMGTLIVKDNALIEASHKLGEIEQRLILLAILKARSQSDTIEQLQGKELIIHADDYINHFGATRQGAYKALKQAVMGLYRAEWGYKFINSKGNVEVVYERFTQTAKYIESEGTVKFMFANNIIPLLIELERNFTTYEIRQISNLSSGYAMRLYEFFMQHLDKKTGKGWLDISLKDLRFRFGLLPIEYTLMSDFKKRVLDFSIKQINKETDLTATYTQKKQGRTIVGFKFEFKRQPEATTAEQSLKPKKTVDIFAGLTELEQGAIKKRINEHIQRLESQGETVGDWHRDNITQKAVSERWGLDVLEKEQAKIRAEQERRAQELAQQRAEQEREAREQQQSEQRRQRVAELFESLPPEQQEFVLDEVAKKTTGIFIGIFKQSRTENKAHKHPMFIRYFEELLGVEKT</sequence>
<evidence type="ECO:0000256" key="1">
    <source>
        <dbReference type="ARBA" id="ARBA00038283"/>
    </source>
</evidence>
<dbReference type="InterPro" id="IPR036390">
    <property type="entry name" value="WH_DNA-bd_sf"/>
</dbReference>
<dbReference type="Gene3D" id="1.10.10.10">
    <property type="entry name" value="Winged helix-like DNA-binding domain superfamily/Winged helix DNA-binding domain"/>
    <property type="match status" value="2"/>
</dbReference>
<feature type="compositionally biased region" description="Basic and acidic residues" evidence="2">
    <location>
        <begin position="328"/>
        <end position="346"/>
    </location>
</feature>
<comment type="similarity">
    <text evidence="1">Belongs to the initiator RepB protein family.</text>
</comment>
<organism evidence="4 5">
    <name type="scientific">Conchiformibius steedae</name>
    <dbReference type="NCBI Taxonomy" id="153493"/>
    <lineage>
        <taxon>Bacteria</taxon>
        <taxon>Pseudomonadati</taxon>
        <taxon>Pseudomonadota</taxon>
        <taxon>Betaproteobacteria</taxon>
        <taxon>Neisseriales</taxon>
        <taxon>Neisseriaceae</taxon>
        <taxon>Conchiformibius</taxon>
    </lineage>
</organism>
<proteinExistence type="inferred from homology"/>
<feature type="region of interest" description="Disordered" evidence="2">
    <location>
        <begin position="323"/>
        <end position="346"/>
    </location>
</feature>
<name>A0A3P1ZZT4_9NEIS</name>
<dbReference type="AlphaFoldDB" id="A0A3P1ZZT4"/>
<dbReference type="InterPro" id="IPR036388">
    <property type="entry name" value="WH-like_DNA-bd_sf"/>
</dbReference>
<reference evidence="4 5" key="1">
    <citation type="submission" date="2018-11" db="EMBL/GenBank/DDBJ databases">
        <title>Genomes From Bacteria Associated with the Canine Oral Cavity: a Test Case for Automated Genome-Based Taxonomic Assignment.</title>
        <authorList>
            <person name="Coil D.A."/>
            <person name="Jospin G."/>
            <person name="Darling A.E."/>
            <person name="Wallis C."/>
            <person name="Davis I.J."/>
            <person name="Harris S."/>
            <person name="Eisen J.A."/>
            <person name="Holcombe L.J."/>
            <person name="O'Flynn C."/>
        </authorList>
    </citation>
    <scope>NUCLEOTIDE SEQUENCE [LARGE SCALE GENOMIC DNA]</scope>
    <source>
        <strain evidence="4 5">COT-280</strain>
    </source>
</reference>